<feature type="chain" id="PRO_5046576721" evidence="1">
    <location>
        <begin position="23"/>
        <end position="366"/>
    </location>
</feature>
<dbReference type="Gene3D" id="3.90.550.50">
    <property type="match status" value="1"/>
</dbReference>
<name>A0ABQ7ANI1_BRACR</name>
<comment type="caution">
    <text evidence="2">The sequence shown here is derived from an EMBL/GenBank/DDBJ whole genome shotgun (WGS) entry which is preliminary data.</text>
</comment>
<sequence>MHDVATPLFFFLFHSWFTDNISLICVSFQVSSSCRSGHVTTYYFSRLLRPHVRHRLRLSRSQHHFFIQFLLRSPFSHRASESLSPPTNQYLSHPISVSPDQLRAGSREANTPPCAGGTPLVASFGSMNKSKSLTLTVSPSRSKSQIRLNLPDVRWFVMGDDDTVFFTDNLVKVLSKYDHEQMWYIGGSSESVEQNVMHGYDMAFGGGGFAISRPLAAPLAAAIDCCLQRYFYYYRSDQRIATYVSEIRVPFTVEHGFHQVTFSATHVSHILYLCYLHARVSTVLDAELIASARDFVMLVGQLSKILLLDHMRKKRKKNISVLMNIYFNSIVVITTITCSGSTKVSTSCFVRYITQNNTDNTTVLRF</sequence>
<evidence type="ECO:0000313" key="3">
    <source>
        <dbReference type="Proteomes" id="UP000266723"/>
    </source>
</evidence>
<dbReference type="EMBL" id="QGKV02001556">
    <property type="protein sequence ID" value="KAF3515925.1"/>
    <property type="molecule type" value="Genomic_DNA"/>
</dbReference>
<gene>
    <name evidence="2" type="ORF">DY000_02059912</name>
</gene>
<organism evidence="2 3">
    <name type="scientific">Brassica cretica</name>
    <name type="common">Mustard</name>
    <dbReference type="NCBI Taxonomy" id="69181"/>
    <lineage>
        <taxon>Eukaryota</taxon>
        <taxon>Viridiplantae</taxon>
        <taxon>Streptophyta</taxon>
        <taxon>Embryophyta</taxon>
        <taxon>Tracheophyta</taxon>
        <taxon>Spermatophyta</taxon>
        <taxon>Magnoliopsida</taxon>
        <taxon>eudicotyledons</taxon>
        <taxon>Gunneridae</taxon>
        <taxon>Pentapetalae</taxon>
        <taxon>rosids</taxon>
        <taxon>malvids</taxon>
        <taxon>Brassicales</taxon>
        <taxon>Brassicaceae</taxon>
        <taxon>Brassiceae</taxon>
        <taxon>Brassica</taxon>
    </lineage>
</organism>
<reference evidence="2 3" key="1">
    <citation type="journal article" date="2020" name="BMC Genomics">
        <title>Intraspecific diversification of the crop wild relative Brassica cretica Lam. using demographic model selection.</title>
        <authorList>
            <person name="Kioukis A."/>
            <person name="Michalopoulou V.A."/>
            <person name="Briers L."/>
            <person name="Pirintsos S."/>
            <person name="Studholme D.J."/>
            <person name="Pavlidis P."/>
            <person name="Sarris P.F."/>
        </authorList>
    </citation>
    <scope>NUCLEOTIDE SEQUENCE [LARGE SCALE GENOMIC DNA]</scope>
    <source>
        <strain evidence="3">cv. PFS-1207/04</strain>
    </source>
</reference>
<evidence type="ECO:0000256" key="1">
    <source>
        <dbReference type="SAM" id="SignalP"/>
    </source>
</evidence>
<proteinExistence type="predicted"/>
<keyword evidence="3" id="KW-1185">Reference proteome</keyword>
<feature type="signal peptide" evidence="1">
    <location>
        <begin position="1"/>
        <end position="22"/>
    </location>
</feature>
<dbReference type="Pfam" id="PF04646">
    <property type="entry name" value="DUF604"/>
    <property type="match status" value="1"/>
</dbReference>
<dbReference type="Proteomes" id="UP000266723">
    <property type="component" value="Unassembled WGS sequence"/>
</dbReference>
<protein>
    <submittedName>
        <fullName evidence="2">Uncharacterized protein</fullName>
    </submittedName>
</protein>
<accession>A0ABQ7ANI1</accession>
<dbReference type="PANTHER" id="PTHR10811">
    <property type="entry name" value="FRINGE-RELATED"/>
    <property type="match status" value="1"/>
</dbReference>
<evidence type="ECO:0000313" key="2">
    <source>
        <dbReference type="EMBL" id="KAF3515925.1"/>
    </source>
</evidence>
<keyword evidence="1" id="KW-0732">Signal</keyword>
<dbReference type="InterPro" id="IPR006740">
    <property type="entry name" value="DUF604"/>
</dbReference>